<keyword evidence="2" id="KW-1185">Reference proteome</keyword>
<name>A0ACB7GE97_MANES</name>
<reference evidence="2" key="1">
    <citation type="journal article" date="2016" name="Nat. Biotechnol.">
        <title>Sequencing wild and cultivated cassava and related species reveals extensive interspecific hybridization and genetic diversity.</title>
        <authorList>
            <person name="Bredeson J.V."/>
            <person name="Lyons J.B."/>
            <person name="Prochnik S.E."/>
            <person name="Wu G.A."/>
            <person name="Ha C.M."/>
            <person name="Edsinger-Gonzales E."/>
            <person name="Grimwood J."/>
            <person name="Schmutz J."/>
            <person name="Rabbi I.Y."/>
            <person name="Egesi C."/>
            <person name="Nauluvula P."/>
            <person name="Lebot V."/>
            <person name="Ndunguru J."/>
            <person name="Mkamilo G."/>
            <person name="Bart R.S."/>
            <person name="Setter T.L."/>
            <person name="Gleadow R.M."/>
            <person name="Kulakow P."/>
            <person name="Ferguson M.E."/>
            <person name="Rounsley S."/>
            <person name="Rokhsar D.S."/>
        </authorList>
    </citation>
    <scope>NUCLEOTIDE SEQUENCE [LARGE SCALE GENOMIC DNA]</scope>
    <source>
        <strain evidence="2">cv. AM560-2</strain>
    </source>
</reference>
<sequence>MAAENISVSIASKIAELLVEPIVHQLRYIFCFSNIAEDLKQQEKNLTLAQDRVQNAVDAATRNAEEIEKDVLAWLTDANKALEDAKCLENEKEEGKRCFSKWCPYFISRYRLSRKMAKKGLSLSKLQEKGNFSRVFYYATLPCIEFLSKDFMPSESSKLALNRIMEALRDDNVNMIGLYGMGGVGKTTLVKEVGKQVNQLKLFDEVLMVVISQAQDLIQIQDRMADKLYLDIREKSKEGRASRIWKSLKNKKKILIILDDIWRYLDLKEIGIPLGDDHKGCKVLLTTRLQHVCISMDCQREIPLHHLTEDEAWALFKKNAGVCDDSSSVLNNMAVEVARECKGLPIAIVTMGRALRGKNLEGWEAASQKLKKSRLTDIRDVDKDENAYACLKSSFDYLQREQTKLCFLLCSLFPEDCEIFVEDLVRYTVALGLYVDAQSIEETRSEVCEAICVLQASSMLLETESEESVKMHDVFRDFALWIGSKMENGFKLRAGFGQEERLRTNSFEKCTAISLMDSDIREVANWLVCPQLKMLLLLYGKRTEFSLKEDSSDTEEGSTNVEEGCNSIHTFFEGMKELQVLSIAHEFLSTQSLEFLTNLHTLQLKYCSIATDLTSLKYLKKLMILDLHGSPIKELPEEIGELNNLRLLDLADCQQLKRIPPSTIQRLSKLEELYIGNSSFCKWGVEGTSDQRSNASLMELNSLSHLAILWLYINDKHIPRDFAFPNLNKYCVEINSGNMSRKFSLRPGTSTSRCISISDHNINTPNVLKELFLNVYDLSLDNSGIQNIIPEMDQRGFNHLIQLSFFLCSMKCLISTMQQQVPAIAFSNLQRIHIGQTILREICDGEPPEKFLEKLQTIEMFASHGMLTLFPAKLWRALQNLETVVIQECDDLQEVFQLDGLSGADRNLLSKLVTMRLESIPKLRYIWKGPVCHVNLKSLTYLKLDGCDRLTFIFSPSLARSLLLLETLDIRYCNQLKHVIAEKDEEREEAVLEACEQPVGLQNLKTLKICGCDKLEYVFPISFSQGLLHLEEINIQNAIELKHIFSKGKEGLHSGDGNDNMLHEPRELELSYSSNPSYFCSGNYVVVLPFLKHLEFEGCPKLSINYVIKISILLKESTSSGQARVKNPEGIQLKTLIITGCAELEHIIVKDDDERDKVSLQNHIQSMCFTNLLHIEVYRCNKLKRLFPIAIAQGRYHFVFPCLETLTVQGCPLITTRFTIAPNGSVHAKAKKTQIVKQDVANWNASTLGSANEEIEWNREQQGALPAYMEDENEAKALQVVEDSSNGNSRPTNMIFRNIQGMGCCLSRGG</sequence>
<organism evidence="1 2">
    <name type="scientific">Manihot esculenta</name>
    <name type="common">Cassava</name>
    <name type="synonym">Jatropha manihot</name>
    <dbReference type="NCBI Taxonomy" id="3983"/>
    <lineage>
        <taxon>Eukaryota</taxon>
        <taxon>Viridiplantae</taxon>
        <taxon>Streptophyta</taxon>
        <taxon>Embryophyta</taxon>
        <taxon>Tracheophyta</taxon>
        <taxon>Spermatophyta</taxon>
        <taxon>Magnoliopsida</taxon>
        <taxon>eudicotyledons</taxon>
        <taxon>Gunneridae</taxon>
        <taxon>Pentapetalae</taxon>
        <taxon>rosids</taxon>
        <taxon>fabids</taxon>
        <taxon>Malpighiales</taxon>
        <taxon>Euphorbiaceae</taxon>
        <taxon>Crotonoideae</taxon>
        <taxon>Manihoteae</taxon>
        <taxon>Manihot</taxon>
    </lineage>
</organism>
<dbReference type="EMBL" id="CM004401">
    <property type="protein sequence ID" value="KAG8637046.1"/>
    <property type="molecule type" value="Genomic_DNA"/>
</dbReference>
<accession>A0ACB7GE97</accession>
<proteinExistence type="predicted"/>
<protein>
    <submittedName>
        <fullName evidence="1">Uncharacterized protein</fullName>
    </submittedName>
</protein>
<evidence type="ECO:0000313" key="2">
    <source>
        <dbReference type="Proteomes" id="UP000091857"/>
    </source>
</evidence>
<dbReference type="Proteomes" id="UP000091857">
    <property type="component" value="Chromosome 15"/>
</dbReference>
<comment type="caution">
    <text evidence="1">The sequence shown here is derived from an EMBL/GenBank/DDBJ whole genome shotgun (WGS) entry which is preliminary data.</text>
</comment>
<evidence type="ECO:0000313" key="1">
    <source>
        <dbReference type="EMBL" id="KAG8637046.1"/>
    </source>
</evidence>
<gene>
    <name evidence="1" type="ORF">MANES_15G072800v8</name>
</gene>